<dbReference type="PANTHER" id="PTHR44329:SF214">
    <property type="entry name" value="PROTEIN KINASE DOMAIN-CONTAINING PROTEIN"/>
    <property type="match status" value="1"/>
</dbReference>
<dbReference type="InterPro" id="IPR051681">
    <property type="entry name" value="Ser/Thr_Kinases-Pseudokinases"/>
</dbReference>
<dbReference type="InterPro" id="IPR000719">
    <property type="entry name" value="Prot_kinase_dom"/>
</dbReference>
<dbReference type="GO" id="GO:0004674">
    <property type="term" value="F:protein serine/threonine kinase activity"/>
    <property type="evidence" value="ECO:0007669"/>
    <property type="project" value="TreeGrafter"/>
</dbReference>
<dbReference type="SUPFAM" id="SSF56112">
    <property type="entry name" value="Protein kinase-like (PK-like)"/>
    <property type="match status" value="1"/>
</dbReference>
<dbReference type="PROSITE" id="PS50011">
    <property type="entry name" value="PROTEIN_KINASE_DOM"/>
    <property type="match status" value="1"/>
</dbReference>
<dbReference type="InterPro" id="IPR011009">
    <property type="entry name" value="Kinase-like_dom_sf"/>
</dbReference>
<feature type="domain" description="Protein kinase" evidence="1">
    <location>
        <begin position="32"/>
        <end position="306"/>
    </location>
</feature>
<organism evidence="2 3">
    <name type="scientific">Piloderma croceum (strain F 1598)</name>
    <dbReference type="NCBI Taxonomy" id="765440"/>
    <lineage>
        <taxon>Eukaryota</taxon>
        <taxon>Fungi</taxon>
        <taxon>Dikarya</taxon>
        <taxon>Basidiomycota</taxon>
        <taxon>Agaricomycotina</taxon>
        <taxon>Agaricomycetes</taxon>
        <taxon>Agaricomycetidae</taxon>
        <taxon>Atheliales</taxon>
        <taxon>Atheliaceae</taxon>
        <taxon>Piloderma</taxon>
    </lineage>
</organism>
<proteinExistence type="predicted"/>
<dbReference type="OrthoDB" id="3248549at2759"/>
<dbReference type="InParanoid" id="A0A0C3EGL9"/>
<dbReference type="InterPro" id="IPR001245">
    <property type="entry name" value="Ser-Thr/Tyr_kinase_cat_dom"/>
</dbReference>
<name>A0A0C3EGL9_PILCF</name>
<dbReference type="Pfam" id="PF07714">
    <property type="entry name" value="PK_Tyr_Ser-Thr"/>
    <property type="match status" value="1"/>
</dbReference>
<protein>
    <recommendedName>
        <fullName evidence="1">Protein kinase domain-containing protein</fullName>
    </recommendedName>
</protein>
<dbReference type="Gene3D" id="1.10.510.10">
    <property type="entry name" value="Transferase(Phosphotransferase) domain 1"/>
    <property type="match status" value="1"/>
</dbReference>
<dbReference type="AlphaFoldDB" id="A0A0C3EGL9"/>
<sequence length="306" mass="33871">MISIITEGVKARKHLIPHSIPIDSFVLPRVVRQGTRCIAVGEHADLWLGNMSTEDGGSLVVALKQLRKGIIEKPSEPKGQINEGLRRYVQVAHTLDHPHVVRVIGLSGINEPAPYLILLLFSNGDIVRFLKQNPGKTDDEKIELAKGVLAGLAYLHRLGIIHGSVHSKNALVDDAGGAVLCDATFNSMIGEDDYSTISSKWWWMPHERLIVDDDADDGCAVASPSEAADVYEAALTIAQMWTLRRPFYNMRDEYALIIMLRQLKMGQLAQLDQPEEVPAGVWTILQDCLSLEPQARPTAEELLARF</sequence>
<dbReference type="Proteomes" id="UP000054166">
    <property type="component" value="Unassembled WGS sequence"/>
</dbReference>
<evidence type="ECO:0000259" key="1">
    <source>
        <dbReference type="PROSITE" id="PS50011"/>
    </source>
</evidence>
<gene>
    <name evidence="2" type="ORF">PILCRDRAFT_16705</name>
</gene>
<evidence type="ECO:0000313" key="2">
    <source>
        <dbReference type="EMBL" id="KIM71810.1"/>
    </source>
</evidence>
<accession>A0A0C3EGL9</accession>
<reference evidence="2 3" key="1">
    <citation type="submission" date="2014-04" db="EMBL/GenBank/DDBJ databases">
        <authorList>
            <consortium name="DOE Joint Genome Institute"/>
            <person name="Kuo A."/>
            <person name="Tarkka M."/>
            <person name="Buscot F."/>
            <person name="Kohler A."/>
            <person name="Nagy L.G."/>
            <person name="Floudas D."/>
            <person name="Copeland A."/>
            <person name="Barry K.W."/>
            <person name="Cichocki N."/>
            <person name="Veneault-Fourrey C."/>
            <person name="LaButti K."/>
            <person name="Lindquist E.A."/>
            <person name="Lipzen A."/>
            <person name="Lundell T."/>
            <person name="Morin E."/>
            <person name="Murat C."/>
            <person name="Sun H."/>
            <person name="Tunlid A."/>
            <person name="Henrissat B."/>
            <person name="Grigoriev I.V."/>
            <person name="Hibbett D.S."/>
            <person name="Martin F."/>
            <person name="Nordberg H.P."/>
            <person name="Cantor M.N."/>
            <person name="Hua S.X."/>
        </authorList>
    </citation>
    <scope>NUCLEOTIDE SEQUENCE [LARGE SCALE GENOMIC DNA]</scope>
    <source>
        <strain evidence="2 3">F 1598</strain>
    </source>
</reference>
<dbReference type="GO" id="GO:0005524">
    <property type="term" value="F:ATP binding"/>
    <property type="evidence" value="ECO:0007669"/>
    <property type="project" value="InterPro"/>
</dbReference>
<dbReference type="HOGENOM" id="CLU_909479_0_0_1"/>
<evidence type="ECO:0000313" key="3">
    <source>
        <dbReference type="Proteomes" id="UP000054166"/>
    </source>
</evidence>
<reference evidence="3" key="2">
    <citation type="submission" date="2015-01" db="EMBL/GenBank/DDBJ databases">
        <title>Evolutionary Origins and Diversification of the Mycorrhizal Mutualists.</title>
        <authorList>
            <consortium name="DOE Joint Genome Institute"/>
            <consortium name="Mycorrhizal Genomics Consortium"/>
            <person name="Kohler A."/>
            <person name="Kuo A."/>
            <person name="Nagy L.G."/>
            <person name="Floudas D."/>
            <person name="Copeland A."/>
            <person name="Barry K.W."/>
            <person name="Cichocki N."/>
            <person name="Veneault-Fourrey C."/>
            <person name="LaButti K."/>
            <person name="Lindquist E.A."/>
            <person name="Lipzen A."/>
            <person name="Lundell T."/>
            <person name="Morin E."/>
            <person name="Murat C."/>
            <person name="Riley R."/>
            <person name="Ohm R."/>
            <person name="Sun H."/>
            <person name="Tunlid A."/>
            <person name="Henrissat B."/>
            <person name="Grigoriev I.V."/>
            <person name="Hibbett D.S."/>
            <person name="Martin F."/>
        </authorList>
    </citation>
    <scope>NUCLEOTIDE SEQUENCE [LARGE SCALE GENOMIC DNA]</scope>
    <source>
        <strain evidence="3">F 1598</strain>
    </source>
</reference>
<dbReference type="EMBL" id="KN833206">
    <property type="protein sequence ID" value="KIM71810.1"/>
    <property type="molecule type" value="Genomic_DNA"/>
</dbReference>
<keyword evidence="3" id="KW-1185">Reference proteome</keyword>
<dbReference type="PANTHER" id="PTHR44329">
    <property type="entry name" value="SERINE/THREONINE-PROTEIN KINASE TNNI3K-RELATED"/>
    <property type="match status" value="1"/>
</dbReference>